<dbReference type="Pfam" id="PF08387">
    <property type="entry name" value="FBD"/>
    <property type="match status" value="1"/>
</dbReference>
<dbReference type="OrthoDB" id="1848700at2759"/>
<dbReference type="InterPro" id="IPR053781">
    <property type="entry name" value="F-box_AtFBL13-like"/>
</dbReference>
<dbReference type="SUPFAM" id="SSF81383">
    <property type="entry name" value="F-box domain"/>
    <property type="match status" value="1"/>
</dbReference>
<dbReference type="Gene3D" id="1.20.1280.50">
    <property type="match status" value="1"/>
</dbReference>
<dbReference type="AlphaFoldDB" id="A0A1U8BLT8"/>
<dbReference type="PANTHER" id="PTHR31900:SF30">
    <property type="entry name" value="SUPERFAMILY PROTEIN, PUTATIVE-RELATED"/>
    <property type="match status" value="1"/>
</dbReference>
<reference evidence="3" key="1">
    <citation type="submission" date="2025-08" db="UniProtKB">
        <authorList>
            <consortium name="RefSeq"/>
        </authorList>
    </citation>
    <scope>IDENTIFICATION</scope>
</reference>
<sequence length="510" mass="59129">MEAIESKICSVPSKKLKPFKSEKAVESTADRISALPKAVLHYILSFLDVRSAVQTSMLSKRWRYIWTTLPYLNFDHILFLAYGWNWGGENLGMDQFLDLIDRVLFLRGGSHIQKFRLYCIRNYFDTGRLHTWTLVAARCNVEEVDIRVSAKEAVELPHCLYISESMSVLKLNLGSKRPKLVLPSSMGLPNLKILHLCSLCFVDDELTNKLLCNCPLLESLIIRYCTLKNVENLKISAPRLKNLVIETCFEDSEVYEESGRSFSCKINVSAPNLISFKCRDHLKREYTLENLYSLVNADIDMYLEEDYDNELLKLPHKRKEEYAQCMIKWLTGLSNIKALTLSDLLLKIVAEVPDVLENLPTSFFKSKYLKLKSGLSKDSIIAICYLLKHFTDIETLVLEITKRVCRWHPMYQYGDETESNLPVIRAYWEAELPEKCTLNHLKSVEIQNLLGYVNELMFLKFLLKRAMVLQKIVINTSKTWPQDREERLMKFRKELQTFPQASSSVTILFI</sequence>
<dbReference type="Pfam" id="PF00646">
    <property type="entry name" value="F-box"/>
    <property type="match status" value="1"/>
</dbReference>
<evidence type="ECO:0000259" key="1">
    <source>
        <dbReference type="PROSITE" id="PS50181"/>
    </source>
</evidence>
<protein>
    <submittedName>
        <fullName evidence="3">F-box/LRR-repeat protein At3g58900-like isoform X1</fullName>
    </submittedName>
</protein>
<evidence type="ECO:0000313" key="2">
    <source>
        <dbReference type="Proteomes" id="UP000189703"/>
    </source>
</evidence>
<dbReference type="GeneID" id="104612278"/>
<feature type="domain" description="F-box" evidence="1">
    <location>
        <begin position="29"/>
        <end position="77"/>
    </location>
</feature>
<dbReference type="FunCoup" id="A0A1U8BLT8">
    <property type="interactions" value="3695"/>
</dbReference>
<dbReference type="KEGG" id="nnu:104612278"/>
<dbReference type="InterPro" id="IPR050232">
    <property type="entry name" value="FBL13/AtMIF1-like"/>
</dbReference>
<proteinExistence type="predicted"/>
<evidence type="ECO:0000313" key="3">
    <source>
        <dbReference type="RefSeq" id="XP_010277951.1"/>
    </source>
</evidence>
<dbReference type="InterPro" id="IPR001810">
    <property type="entry name" value="F-box_dom"/>
</dbReference>
<dbReference type="InterPro" id="IPR036047">
    <property type="entry name" value="F-box-like_dom_sf"/>
</dbReference>
<dbReference type="eggNOG" id="ENOG502RYTW">
    <property type="taxonomic scope" value="Eukaryota"/>
</dbReference>
<dbReference type="PANTHER" id="PTHR31900">
    <property type="entry name" value="F-BOX/RNI SUPERFAMILY PROTEIN-RELATED"/>
    <property type="match status" value="1"/>
</dbReference>
<keyword evidence="2" id="KW-1185">Reference proteome</keyword>
<organism evidence="2 3">
    <name type="scientific">Nelumbo nucifera</name>
    <name type="common">Sacred lotus</name>
    <dbReference type="NCBI Taxonomy" id="4432"/>
    <lineage>
        <taxon>Eukaryota</taxon>
        <taxon>Viridiplantae</taxon>
        <taxon>Streptophyta</taxon>
        <taxon>Embryophyta</taxon>
        <taxon>Tracheophyta</taxon>
        <taxon>Spermatophyta</taxon>
        <taxon>Magnoliopsida</taxon>
        <taxon>Proteales</taxon>
        <taxon>Nelumbonaceae</taxon>
        <taxon>Nelumbo</taxon>
    </lineage>
</organism>
<dbReference type="PROSITE" id="PS50181">
    <property type="entry name" value="FBOX"/>
    <property type="match status" value="1"/>
</dbReference>
<dbReference type="OMA" id="CLFHDFK"/>
<dbReference type="CDD" id="cd22160">
    <property type="entry name" value="F-box_AtFBL13-like"/>
    <property type="match status" value="1"/>
</dbReference>
<dbReference type="RefSeq" id="XP_010277951.1">
    <property type="nucleotide sequence ID" value="XM_010279649.2"/>
</dbReference>
<dbReference type="Proteomes" id="UP000189703">
    <property type="component" value="Unplaced"/>
</dbReference>
<name>A0A1U8BLT8_NELNU</name>
<dbReference type="SUPFAM" id="SSF52047">
    <property type="entry name" value="RNI-like"/>
    <property type="match status" value="1"/>
</dbReference>
<dbReference type="SMART" id="SM00579">
    <property type="entry name" value="FBD"/>
    <property type="match status" value="1"/>
</dbReference>
<gene>
    <name evidence="3" type="primary">LOC104612278</name>
</gene>
<dbReference type="InterPro" id="IPR006566">
    <property type="entry name" value="FBD"/>
</dbReference>
<dbReference type="Gene3D" id="3.80.10.10">
    <property type="entry name" value="Ribonuclease Inhibitor"/>
    <property type="match status" value="1"/>
</dbReference>
<accession>A0A1U8BLT8</accession>
<dbReference type="InterPro" id="IPR032675">
    <property type="entry name" value="LRR_dom_sf"/>
</dbReference>
<dbReference type="InParanoid" id="A0A1U8BLT8"/>